<comment type="caution">
    <text evidence="1">The sequence shown here is derived from an EMBL/GenBank/DDBJ whole genome shotgun (WGS) entry which is preliminary data.</text>
</comment>
<name>A0A8X6HH95_TRICU</name>
<keyword evidence="2" id="KW-1185">Reference proteome</keyword>
<evidence type="ECO:0000313" key="1">
    <source>
        <dbReference type="EMBL" id="GFR23777.1"/>
    </source>
</evidence>
<dbReference type="Proteomes" id="UP000887116">
    <property type="component" value="Unassembled WGS sequence"/>
</dbReference>
<dbReference type="OrthoDB" id="10417889at2759"/>
<organism evidence="1 2">
    <name type="scientific">Trichonephila clavata</name>
    <name type="common">Joro spider</name>
    <name type="synonym">Nephila clavata</name>
    <dbReference type="NCBI Taxonomy" id="2740835"/>
    <lineage>
        <taxon>Eukaryota</taxon>
        <taxon>Metazoa</taxon>
        <taxon>Ecdysozoa</taxon>
        <taxon>Arthropoda</taxon>
        <taxon>Chelicerata</taxon>
        <taxon>Arachnida</taxon>
        <taxon>Araneae</taxon>
        <taxon>Araneomorphae</taxon>
        <taxon>Entelegynae</taxon>
        <taxon>Araneoidea</taxon>
        <taxon>Nephilidae</taxon>
        <taxon>Trichonephila</taxon>
    </lineage>
</organism>
<protein>
    <submittedName>
        <fullName evidence="1">Uncharacterized protein</fullName>
    </submittedName>
</protein>
<accession>A0A8X6HH95</accession>
<sequence length="133" mass="14996">MDSLHLPVQQYNAQYQVNIPYRDTLSTPNPSDIQQWLDALKPEGKFASGHYETAYIEDLCSNTTVGIWNLGSESSNSSGILKSSRHHSFMGGMNCTIILQPPLGFGIVLSVRHLDFRPHHFPNCQSYVQFKVK</sequence>
<evidence type="ECO:0000313" key="2">
    <source>
        <dbReference type="Proteomes" id="UP000887116"/>
    </source>
</evidence>
<reference evidence="1" key="1">
    <citation type="submission" date="2020-07" db="EMBL/GenBank/DDBJ databases">
        <title>Multicomponent nature underlies the extraordinary mechanical properties of spider dragline silk.</title>
        <authorList>
            <person name="Kono N."/>
            <person name="Nakamura H."/>
            <person name="Mori M."/>
            <person name="Yoshida Y."/>
            <person name="Ohtoshi R."/>
            <person name="Malay A.D."/>
            <person name="Moran D.A.P."/>
            <person name="Tomita M."/>
            <person name="Numata K."/>
            <person name="Arakawa K."/>
        </authorList>
    </citation>
    <scope>NUCLEOTIDE SEQUENCE</scope>
</reference>
<gene>
    <name evidence="1" type="primary">AVEN_166816_1</name>
    <name evidence="1" type="ORF">TNCT_189431</name>
</gene>
<dbReference type="AlphaFoldDB" id="A0A8X6HH95"/>
<proteinExistence type="predicted"/>
<dbReference type="EMBL" id="BMAO01008477">
    <property type="protein sequence ID" value="GFR23777.1"/>
    <property type="molecule type" value="Genomic_DNA"/>
</dbReference>